<dbReference type="EMBL" id="KN847537">
    <property type="protein sequence ID" value="KIW05642.1"/>
    <property type="molecule type" value="Genomic_DNA"/>
</dbReference>
<dbReference type="Gene3D" id="3.40.50.150">
    <property type="entry name" value="Vaccinia Virus protein VP39"/>
    <property type="match status" value="1"/>
</dbReference>
<dbReference type="STRING" id="253628.A0A0D2AFA2"/>
<evidence type="ECO:0000256" key="1">
    <source>
        <dbReference type="SAM" id="Phobius"/>
    </source>
</evidence>
<sequence>MASSTSVIQGYLEPAVFMFLSSLFFIETAITSPKLLFTNFTAFRDKAFGKWWLMVGKLAAESTPKSLDNHIAKLRGVVLDVGPGAGTQLFRFKPNAENITAVYAVEPNTLLHKSLAMRAEEAGLGGKYHILTCGAESESLIPELQKAGLLKEAAIGASGTPIFDGVCCLLVLCTVPFPVETIDGLYKLLKPGGRFTFCEHVVATTPVAKFLQKFYHFFGWKTLIGGCNMTRDTGKWLVDAARGDGGWKEVNYEPVHPNIPLPWLVGTLVKR</sequence>
<accession>A0A0D2AFA2</accession>
<protein>
    <recommendedName>
        <fullName evidence="4">Methyltransferase type 11 domain-containing protein</fullName>
    </recommendedName>
</protein>
<dbReference type="GeneID" id="27311484"/>
<dbReference type="VEuPathDB" id="FungiDB:PV09_03511"/>
<gene>
    <name evidence="2" type="ORF">PV09_03511</name>
</gene>
<dbReference type="RefSeq" id="XP_016215512.1">
    <property type="nucleotide sequence ID" value="XM_016356719.1"/>
</dbReference>
<feature type="transmembrane region" description="Helical" evidence="1">
    <location>
        <begin position="15"/>
        <end position="37"/>
    </location>
</feature>
<dbReference type="CDD" id="cd02440">
    <property type="entry name" value="AdoMet_MTases"/>
    <property type="match status" value="1"/>
</dbReference>
<dbReference type="AlphaFoldDB" id="A0A0D2AFA2"/>
<dbReference type="Pfam" id="PF13489">
    <property type="entry name" value="Methyltransf_23"/>
    <property type="match status" value="1"/>
</dbReference>
<keyword evidence="1" id="KW-0812">Transmembrane</keyword>
<evidence type="ECO:0008006" key="4">
    <source>
        <dbReference type="Google" id="ProtNLM"/>
    </source>
</evidence>
<evidence type="ECO:0000313" key="3">
    <source>
        <dbReference type="Proteomes" id="UP000053259"/>
    </source>
</evidence>
<evidence type="ECO:0000313" key="2">
    <source>
        <dbReference type="EMBL" id="KIW05643.1"/>
    </source>
</evidence>
<dbReference type="PANTHER" id="PTHR45036:SF1">
    <property type="entry name" value="METHYLTRANSFERASE LIKE 7A"/>
    <property type="match status" value="1"/>
</dbReference>
<dbReference type="InterPro" id="IPR052356">
    <property type="entry name" value="Thiol_S-MT"/>
</dbReference>
<dbReference type="EMBL" id="KN847537">
    <property type="protein sequence ID" value="KIW05643.1"/>
    <property type="molecule type" value="Genomic_DNA"/>
</dbReference>
<dbReference type="OrthoDB" id="540004at2759"/>
<name>A0A0D2AFA2_9PEZI</name>
<keyword evidence="1" id="KW-1133">Transmembrane helix</keyword>
<dbReference type="HOGENOM" id="CLU_037990_6_1_1"/>
<proteinExistence type="predicted"/>
<dbReference type="SUPFAM" id="SSF53335">
    <property type="entry name" value="S-adenosyl-L-methionine-dependent methyltransferases"/>
    <property type="match status" value="1"/>
</dbReference>
<keyword evidence="1" id="KW-0472">Membrane</keyword>
<dbReference type="InterPro" id="IPR029063">
    <property type="entry name" value="SAM-dependent_MTases_sf"/>
</dbReference>
<reference evidence="2 3" key="1">
    <citation type="submission" date="2015-01" db="EMBL/GenBank/DDBJ databases">
        <title>The Genome Sequence of Ochroconis gallopava CBS43764.</title>
        <authorList>
            <consortium name="The Broad Institute Genomics Platform"/>
            <person name="Cuomo C."/>
            <person name="de Hoog S."/>
            <person name="Gorbushina A."/>
            <person name="Stielow B."/>
            <person name="Teixiera M."/>
            <person name="Abouelleil A."/>
            <person name="Chapman S.B."/>
            <person name="Priest M."/>
            <person name="Young S.K."/>
            <person name="Wortman J."/>
            <person name="Nusbaum C."/>
            <person name="Birren B."/>
        </authorList>
    </citation>
    <scope>NUCLEOTIDE SEQUENCE [LARGE SCALE GENOMIC DNA]</scope>
    <source>
        <strain evidence="2 3">CBS 43764</strain>
    </source>
</reference>
<keyword evidence="3" id="KW-1185">Reference proteome</keyword>
<organism evidence="2 3">
    <name type="scientific">Verruconis gallopava</name>
    <dbReference type="NCBI Taxonomy" id="253628"/>
    <lineage>
        <taxon>Eukaryota</taxon>
        <taxon>Fungi</taxon>
        <taxon>Dikarya</taxon>
        <taxon>Ascomycota</taxon>
        <taxon>Pezizomycotina</taxon>
        <taxon>Dothideomycetes</taxon>
        <taxon>Pleosporomycetidae</taxon>
        <taxon>Venturiales</taxon>
        <taxon>Sympoventuriaceae</taxon>
        <taxon>Verruconis</taxon>
    </lineage>
</organism>
<dbReference type="PANTHER" id="PTHR45036">
    <property type="entry name" value="METHYLTRANSFERASE LIKE 7B"/>
    <property type="match status" value="1"/>
</dbReference>
<dbReference type="RefSeq" id="XP_016215511.1">
    <property type="nucleotide sequence ID" value="XM_016356718.1"/>
</dbReference>
<dbReference type="Proteomes" id="UP000053259">
    <property type="component" value="Unassembled WGS sequence"/>
</dbReference>